<reference evidence="1" key="1">
    <citation type="journal article" date="2025" name="Int. J. Syst. Evol. Microbiol.">
        <title>Inconstantimicrobium mannanitabidum sp. nov., a novel member of the family Clostridiaceae isolated from anoxic soil under the treatment of reductive soil disinfestation.</title>
        <authorList>
            <person name="Ueki A."/>
            <person name="Tonouchi A."/>
            <person name="Honma S."/>
            <person name="Kaku N."/>
            <person name="Ueki K."/>
        </authorList>
    </citation>
    <scope>NUCLEOTIDE SEQUENCE</scope>
    <source>
        <strain evidence="1">TW13</strain>
    </source>
</reference>
<comment type="caution">
    <text evidence="1">The sequence shown here is derived from an EMBL/GenBank/DDBJ whole genome shotgun (WGS) entry which is preliminary data.</text>
</comment>
<dbReference type="EMBL" id="BROD01000001">
    <property type="protein sequence ID" value="GKX68919.1"/>
    <property type="molecule type" value="Genomic_DNA"/>
</dbReference>
<sequence length="229" mass="26941">MIKNFSINDRIGDIVTVFPGASNLFLEYRIDFCCGGNRPLIEAIKEQNLDENIIINLLNEKYKEFQEKNEEFTDWAKESPSKLIDYVVGTHHAYLKEELPNISELVLKILDVHGKNHEELFKVHKLFNTLRTELESHLVKEEKFIFPIIKQYELNKINKDEVVRLINELEDEHTGAGDIIKELREVTDHYIVPAGACRTYELTYKRLMELELDTFQHIHLENNILFKNI</sequence>
<name>A0ACB5RIK6_9CLOT</name>
<protein>
    <submittedName>
        <fullName evidence="1">Iron-sulfur cluster repair di-iron protein</fullName>
    </submittedName>
</protein>
<evidence type="ECO:0000313" key="2">
    <source>
        <dbReference type="Proteomes" id="UP001058074"/>
    </source>
</evidence>
<evidence type="ECO:0000313" key="1">
    <source>
        <dbReference type="EMBL" id="GKX68919.1"/>
    </source>
</evidence>
<organism evidence="1 2">
    <name type="scientific">Inconstantimicrobium mannanitabidum</name>
    <dbReference type="NCBI Taxonomy" id="1604901"/>
    <lineage>
        <taxon>Bacteria</taxon>
        <taxon>Bacillati</taxon>
        <taxon>Bacillota</taxon>
        <taxon>Clostridia</taxon>
        <taxon>Eubacteriales</taxon>
        <taxon>Clostridiaceae</taxon>
        <taxon>Inconstantimicrobium</taxon>
    </lineage>
</organism>
<dbReference type="Proteomes" id="UP001058074">
    <property type="component" value="Unassembled WGS sequence"/>
</dbReference>
<accession>A0ACB5RIK6</accession>
<keyword evidence="2" id="KW-1185">Reference proteome</keyword>
<gene>
    <name evidence="1" type="ORF">rsdtw13_41770</name>
</gene>
<proteinExistence type="predicted"/>